<sequence length="100" mass="11582">MKGTKEGNQGGKSKFMEFHTSIYCLGYVQWEPPLLNKLDDGKLDLIFKPFEKKMELQIPGNEECGGVVNMRIELMPFQYQSLVLLHIEFLQKYVMVFSTS</sequence>
<name>A0AAN9JVJ4_CANGL</name>
<gene>
    <name evidence="1" type="ORF">VNO77_42890</name>
</gene>
<protein>
    <submittedName>
        <fullName evidence="1">Uncharacterized protein</fullName>
    </submittedName>
</protein>
<comment type="caution">
    <text evidence="1">The sequence shown here is derived from an EMBL/GenBank/DDBJ whole genome shotgun (WGS) entry which is preliminary data.</text>
</comment>
<organism evidence="1 2">
    <name type="scientific">Canavalia gladiata</name>
    <name type="common">Sword bean</name>
    <name type="synonym">Dolichos gladiatus</name>
    <dbReference type="NCBI Taxonomy" id="3824"/>
    <lineage>
        <taxon>Eukaryota</taxon>
        <taxon>Viridiplantae</taxon>
        <taxon>Streptophyta</taxon>
        <taxon>Embryophyta</taxon>
        <taxon>Tracheophyta</taxon>
        <taxon>Spermatophyta</taxon>
        <taxon>Magnoliopsida</taxon>
        <taxon>eudicotyledons</taxon>
        <taxon>Gunneridae</taxon>
        <taxon>Pentapetalae</taxon>
        <taxon>rosids</taxon>
        <taxon>fabids</taxon>
        <taxon>Fabales</taxon>
        <taxon>Fabaceae</taxon>
        <taxon>Papilionoideae</taxon>
        <taxon>50 kb inversion clade</taxon>
        <taxon>NPAAA clade</taxon>
        <taxon>indigoferoid/millettioid clade</taxon>
        <taxon>Phaseoleae</taxon>
        <taxon>Canavalia</taxon>
    </lineage>
</organism>
<dbReference type="EMBL" id="JAYMYQ010000011">
    <property type="protein sequence ID" value="KAK7304993.1"/>
    <property type="molecule type" value="Genomic_DNA"/>
</dbReference>
<evidence type="ECO:0000313" key="2">
    <source>
        <dbReference type="Proteomes" id="UP001367508"/>
    </source>
</evidence>
<dbReference type="Proteomes" id="UP001367508">
    <property type="component" value="Unassembled WGS sequence"/>
</dbReference>
<accession>A0AAN9JVJ4</accession>
<proteinExistence type="predicted"/>
<reference evidence="1 2" key="1">
    <citation type="submission" date="2024-01" db="EMBL/GenBank/DDBJ databases">
        <title>The genomes of 5 underutilized Papilionoideae crops provide insights into root nodulation and disease resistanc.</title>
        <authorList>
            <person name="Jiang F."/>
        </authorList>
    </citation>
    <scope>NUCLEOTIDE SEQUENCE [LARGE SCALE GENOMIC DNA]</scope>
    <source>
        <strain evidence="1">LVBAO_FW01</strain>
        <tissue evidence="1">Leaves</tissue>
    </source>
</reference>
<evidence type="ECO:0000313" key="1">
    <source>
        <dbReference type="EMBL" id="KAK7304993.1"/>
    </source>
</evidence>
<dbReference type="AlphaFoldDB" id="A0AAN9JVJ4"/>
<keyword evidence="2" id="KW-1185">Reference proteome</keyword>